<dbReference type="Gene3D" id="1.25.40.20">
    <property type="entry name" value="Ankyrin repeat-containing domain"/>
    <property type="match status" value="4"/>
</dbReference>
<dbReference type="Pfam" id="PF12796">
    <property type="entry name" value="Ank_2"/>
    <property type="match status" value="3"/>
</dbReference>
<keyword evidence="1" id="KW-0677">Repeat</keyword>
<dbReference type="CDD" id="cd12885">
    <property type="entry name" value="SPRY_RanBP_like"/>
    <property type="match status" value="1"/>
</dbReference>
<evidence type="ECO:0000256" key="4">
    <source>
        <dbReference type="SAM" id="MobiDB-lite"/>
    </source>
</evidence>
<evidence type="ECO:0000256" key="2">
    <source>
        <dbReference type="ARBA" id="ARBA00023043"/>
    </source>
</evidence>
<evidence type="ECO:0000256" key="6">
    <source>
        <dbReference type="SAM" id="SignalP"/>
    </source>
</evidence>
<dbReference type="PANTHER" id="PTHR24123:SF33">
    <property type="entry name" value="PROTEIN HOS4"/>
    <property type="match status" value="1"/>
</dbReference>
<feature type="compositionally biased region" description="Basic and acidic residues" evidence="4">
    <location>
        <begin position="371"/>
        <end position="382"/>
    </location>
</feature>
<dbReference type="InterPro" id="IPR044736">
    <property type="entry name" value="Gid1/RanBPM/SPLA_SPRY"/>
</dbReference>
<evidence type="ECO:0000256" key="3">
    <source>
        <dbReference type="PROSITE-ProRule" id="PRU00023"/>
    </source>
</evidence>
<feature type="chain" id="PRO_5034318398" evidence="6">
    <location>
        <begin position="24"/>
        <end position="1930"/>
    </location>
</feature>
<feature type="transmembrane region" description="Helical" evidence="5">
    <location>
        <begin position="255"/>
        <end position="278"/>
    </location>
</feature>
<dbReference type="InterPro" id="IPR043136">
    <property type="entry name" value="B30.2/SPRY_sf"/>
</dbReference>
<dbReference type="OrthoDB" id="194358at2759"/>
<protein>
    <submittedName>
        <fullName evidence="8">Serine threonine- phosphatase 6 regulatory ankyrin repeat subunit A</fullName>
    </submittedName>
</protein>
<keyword evidence="9" id="KW-1185">Reference proteome</keyword>
<organism evidence="8 9">
    <name type="scientific">Fusarium acutatum</name>
    <dbReference type="NCBI Taxonomy" id="78861"/>
    <lineage>
        <taxon>Eukaryota</taxon>
        <taxon>Fungi</taxon>
        <taxon>Dikarya</taxon>
        <taxon>Ascomycota</taxon>
        <taxon>Pezizomycotina</taxon>
        <taxon>Sordariomycetes</taxon>
        <taxon>Hypocreomycetidae</taxon>
        <taxon>Hypocreales</taxon>
        <taxon>Nectriaceae</taxon>
        <taxon>Fusarium</taxon>
        <taxon>Fusarium fujikuroi species complex</taxon>
    </lineage>
</organism>
<dbReference type="EMBL" id="JAADJF010000141">
    <property type="protein sequence ID" value="KAF4436620.1"/>
    <property type="molecule type" value="Genomic_DNA"/>
</dbReference>
<dbReference type="Proteomes" id="UP000536711">
    <property type="component" value="Unassembled WGS sequence"/>
</dbReference>
<sequence>MHTKSSLRLSFALLLLLVVETLADDDDTDFLMNVFSDLGPVLALFGEQFARQFLSETFTWYDHVIFACVPLGIMTAIAGAIRVQGHKFLKAFIGRARENKAAAEIEYMSSTSAEVGELFNGSGIVRTMGQPEIAQFIIFPDELLKEKMGVQNQSYGIHTLKSASQEGILYKEGYIDELDLAARNWLKSFKGMGTHKNDIEEAENGLSHSVSRTKRANPLQKNDRFPKYWESLKFPNLQLNIATEKISAKRRSIELHLAAVVAVILQASLLIIAVVIPYRFGGYESQSWGVPCYIARRSSSGGQAGNSDETQKPFTKSAPYMDVFWVQRTQRVNDQDFNSYLIHSNKQFISTSSRREDVLSAKGGSGNKMSDQIEAHRMDKKASSNPPKANIPAGLDEDRRLESDFLAITAILAGGAGFTIQFIGLRGLPWPCAVAQLGAIIVMATIRALVRRRLGEDPNYCHAPSRYELDLLATQLVDSSRSLPSDRSFKPSKQDWTWRVDTAKHRLQSIYSFRIGNCLNPSVSSLSKEAEDSVSTQSDQLNKIQQVMQVRKRLGDLVQWQTEAFKPALALARSIERFLEEFMPAKPHQNLINWRVPMKDPGDVRSAVTLTITKKGSSGWQIKVGEVEAILSLWMAHLDETRATKARDKEKTDWQRSKAGATLGVDYCRILGPNDQRGVLERDIKWWVGDPAVTEITMAKRMDEETTHSRHRTCEASYHCEDPEHDDIKMVIGFMGPLKPDNRHRLLVQHSTAGLATIAAQHLFTSFLWTIVDLDQLPKDFLDQGSINIHEYVSIQPPKPLDLESTKLGISRKLSHTKLTRFALHAEKEGLGVLDDILLCLIPIFSMKDVLPNDAVLKLDLPGLGGQSTWAKDASVYLAFLKFITKELKCNFDDYLTLATVVHALDYIYLMTLNAENMAYGKALSREDDRVAESHSDDHRAGSKPLSRQSSGDLQKLIEHLSLFFPGTIKKLLVFYNLQGREDCFYGLESCCEKEMQTRPDGAGNGNETLMRQIRFSILHYQASNMIPINLVLFQGINPYITESQRDFVLTRTLGKDWRKRDIFGWTALHYAASCKEFELFGEPHHPVMPKNHLPSYLKALLDDGHPQSWWLDNFGRSPVHVASLTGNHSFLEKLSASLSEKDVRSSLEAKGSDGMTPVHLAIMGGHAKCIAVIKKAIPLQELEMPTDAWERNPIHLAVAKGEYGCCKELICDESLNFKPYTLDIHGRSLFSYLDEANDEQRSVGRLLLKVHSKLFGDKDNEGQSVWHYGLKFLGEEVIDTLQDQHRSTINANNNSGETPLHLAIKLERKQIFNRLLMIGAEPGVNDARDQSPLMFACSRGEAQMVKSMLGKNKQAAKDKDKYGKSPLHYAIECKSCNDGDREKIVRWLVSAMKEIDIEDKRGCTPLHLACQSTKSSIVSILMEKGANPDSKDDKGNNALHYSVGLLPQHGEATSTWREEIAEKILKRSPACIRDQNEKGHTALFLALLRNEEDASIFLLENNADPQVISDREPVSPFRWACEHGGPLSFILRVILMAGQQNSSIDLNQGDAVLDQSSLAWACEGNRAEVVKMLLETSKSVQLEDKLDLNKRATRYSNRTPLHHALAEKNHDILKLLLDDPRIMRGLGATECDGLNLLEFAFERSDQRCLTTLLLHHHSKSTVFFMGGWETIVQKHARLVGNVELWDEWERGILDPKRKVLFPIHKLAEAGRQEMIESLLHSGMNVHELDEDNWTPADIAARHHHKELEELLRKGDPDRDLAIHKYCQPSTFINVYQGSELTTSPTNEPSLSFILDVNVPPTAEGMGCYLRTQEAIPPHSKCFYCEIEALHVSNTTDQTFDVGDVVGCGMNLETGKGYRTKNGVLLDSGNAFENHNFSKGKFYPCVGFGANTQGTEMRIRVTLRATEEHPFCFKGPYDGVCWGQKMQSAE</sequence>
<feature type="repeat" description="ANK" evidence="3">
    <location>
        <begin position="1296"/>
        <end position="1328"/>
    </location>
</feature>
<comment type="caution">
    <text evidence="8">The sequence shown here is derived from an EMBL/GenBank/DDBJ whole genome shotgun (WGS) entry which is preliminary data.</text>
</comment>
<reference evidence="8 9" key="1">
    <citation type="submission" date="2020-01" db="EMBL/GenBank/DDBJ databases">
        <title>Identification and distribution of gene clusters putatively required for synthesis of sphingolipid metabolism inhibitors in phylogenetically diverse species of the filamentous fungus Fusarium.</title>
        <authorList>
            <person name="Kim H.-S."/>
            <person name="Busman M."/>
            <person name="Brown D.W."/>
            <person name="Divon H."/>
            <person name="Uhlig S."/>
            <person name="Proctor R.H."/>
        </authorList>
    </citation>
    <scope>NUCLEOTIDE SEQUENCE [LARGE SCALE GENOMIC DNA]</scope>
    <source>
        <strain evidence="8 9">NRRL 13308</strain>
    </source>
</reference>
<gene>
    <name evidence="8" type="ORF">FACUT_6215</name>
</gene>
<feature type="repeat" description="ANK" evidence="3">
    <location>
        <begin position="1402"/>
        <end position="1434"/>
    </location>
</feature>
<feature type="signal peptide" evidence="6">
    <location>
        <begin position="1"/>
        <end position="23"/>
    </location>
</feature>
<feature type="repeat" description="ANK" evidence="3">
    <location>
        <begin position="1597"/>
        <end position="1619"/>
    </location>
</feature>
<dbReference type="Pfam" id="PF00622">
    <property type="entry name" value="SPRY"/>
    <property type="match status" value="1"/>
</dbReference>
<dbReference type="PROSITE" id="PS50088">
    <property type="entry name" value="ANK_REPEAT"/>
    <property type="match status" value="4"/>
</dbReference>
<keyword evidence="5" id="KW-0812">Transmembrane</keyword>
<feature type="domain" description="SPRY" evidence="7">
    <location>
        <begin position="1831"/>
        <end position="1893"/>
    </location>
</feature>
<evidence type="ECO:0000256" key="5">
    <source>
        <dbReference type="SAM" id="Phobius"/>
    </source>
</evidence>
<accession>A0A8H4NIR4</accession>
<keyword evidence="5" id="KW-1133">Transmembrane helix</keyword>
<dbReference type="InterPro" id="IPR036770">
    <property type="entry name" value="Ankyrin_rpt-contain_sf"/>
</dbReference>
<evidence type="ECO:0000313" key="9">
    <source>
        <dbReference type="Proteomes" id="UP000536711"/>
    </source>
</evidence>
<dbReference type="SUPFAM" id="SSF48403">
    <property type="entry name" value="Ankyrin repeat"/>
    <property type="match status" value="3"/>
</dbReference>
<dbReference type="PROSITE" id="PS50297">
    <property type="entry name" value="ANK_REP_REGION"/>
    <property type="match status" value="3"/>
</dbReference>
<proteinExistence type="predicted"/>
<evidence type="ECO:0000256" key="1">
    <source>
        <dbReference type="ARBA" id="ARBA00022737"/>
    </source>
</evidence>
<dbReference type="PANTHER" id="PTHR24123">
    <property type="entry name" value="ANKYRIN REPEAT-CONTAINING"/>
    <property type="match status" value="1"/>
</dbReference>
<feature type="transmembrane region" description="Helical" evidence="5">
    <location>
        <begin position="60"/>
        <end position="81"/>
    </location>
</feature>
<dbReference type="InterPro" id="IPR051165">
    <property type="entry name" value="Multifunctional_ANK_Repeat"/>
</dbReference>
<keyword evidence="2 3" id="KW-0040">ANK repeat</keyword>
<name>A0A8H4NIR4_9HYPO</name>
<dbReference type="Gene3D" id="2.60.120.920">
    <property type="match status" value="1"/>
</dbReference>
<dbReference type="Pfam" id="PF00023">
    <property type="entry name" value="Ank"/>
    <property type="match status" value="1"/>
</dbReference>
<feature type="repeat" description="ANK" evidence="3">
    <location>
        <begin position="1363"/>
        <end position="1401"/>
    </location>
</feature>
<dbReference type="InterPro" id="IPR002110">
    <property type="entry name" value="Ankyrin_rpt"/>
</dbReference>
<feature type="region of interest" description="Disordered" evidence="4">
    <location>
        <begin position="359"/>
        <end position="395"/>
    </location>
</feature>
<dbReference type="InterPro" id="IPR003877">
    <property type="entry name" value="SPRY_dom"/>
</dbReference>
<keyword evidence="6" id="KW-0732">Signal</keyword>
<evidence type="ECO:0000259" key="7">
    <source>
        <dbReference type="Pfam" id="PF00622"/>
    </source>
</evidence>
<dbReference type="Pfam" id="PF13637">
    <property type="entry name" value="Ank_4"/>
    <property type="match status" value="1"/>
</dbReference>
<dbReference type="SMART" id="SM00248">
    <property type="entry name" value="ANK"/>
    <property type="match status" value="14"/>
</dbReference>
<evidence type="ECO:0000313" key="8">
    <source>
        <dbReference type="EMBL" id="KAF4436620.1"/>
    </source>
</evidence>
<keyword evidence="5" id="KW-0472">Membrane</keyword>